<keyword evidence="1" id="KW-0175">Coiled coil</keyword>
<comment type="caution">
    <text evidence="3">The sequence shown here is derived from an EMBL/GenBank/DDBJ whole genome shotgun (WGS) entry which is preliminary data.</text>
</comment>
<sequence>MKRKQATAMATTSSEEETSPSKKKVKASETNARERNAHSQEVDEAIDVQGFLLQECQASSKKLVEQAKLRAAELRQEMEEGKKVLLDALEAEKENLGKDGNAIPRAFTIFVRAVSGPYRGRKFSMDIDVVSRFHTARTKPHTLTRFVYLARRNDSRLALLDVLLDENSVHHEA</sequence>
<proteinExistence type="predicted"/>
<evidence type="ECO:0000256" key="1">
    <source>
        <dbReference type="SAM" id="Coils"/>
    </source>
</evidence>
<feature type="region of interest" description="Disordered" evidence="2">
    <location>
        <begin position="1"/>
        <end position="41"/>
    </location>
</feature>
<dbReference type="Proteomes" id="UP000028582">
    <property type="component" value="Unassembled WGS sequence"/>
</dbReference>
<feature type="coiled-coil region" evidence="1">
    <location>
        <begin position="57"/>
        <end position="95"/>
    </location>
</feature>
<name>A0A081A511_PHYNI</name>
<protein>
    <submittedName>
        <fullName evidence="3">Uncharacterized protein</fullName>
    </submittedName>
</protein>
<feature type="compositionally biased region" description="Basic and acidic residues" evidence="2">
    <location>
        <begin position="31"/>
        <end position="41"/>
    </location>
</feature>
<feature type="compositionally biased region" description="Low complexity" evidence="2">
    <location>
        <begin position="1"/>
        <end position="13"/>
    </location>
</feature>
<evidence type="ECO:0000256" key="2">
    <source>
        <dbReference type="SAM" id="MobiDB-lite"/>
    </source>
</evidence>
<accession>A0A081A511</accession>
<reference evidence="3 4" key="1">
    <citation type="submission" date="2013-11" db="EMBL/GenBank/DDBJ databases">
        <title>The Genome Sequence of Phytophthora parasitica P1976.</title>
        <authorList>
            <consortium name="The Broad Institute Genomics Platform"/>
            <person name="Russ C."/>
            <person name="Tyler B."/>
            <person name="Panabieres F."/>
            <person name="Shan W."/>
            <person name="Tripathy S."/>
            <person name="Grunwald N."/>
            <person name="Machado M."/>
            <person name="Johnson C.S."/>
            <person name="Walker B."/>
            <person name="Young S."/>
            <person name="Zeng Q."/>
            <person name="Gargeya S."/>
            <person name="Fitzgerald M."/>
            <person name="Haas B."/>
            <person name="Abouelleil A."/>
            <person name="Allen A.W."/>
            <person name="Alvarado L."/>
            <person name="Arachchi H.M."/>
            <person name="Berlin A.M."/>
            <person name="Chapman S.B."/>
            <person name="Gainer-Dewar J."/>
            <person name="Goldberg J."/>
            <person name="Griggs A."/>
            <person name="Gujja S."/>
            <person name="Hansen M."/>
            <person name="Howarth C."/>
            <person name="Imamovic A."/>
            <person name="Ireland A."/>
            <person name="Larimer J."/>
            <person name="McCowan C."/>
            <person name="Murphy C."/>
            <person name="Pearson M."/>
            <person name="Poon T.W."/>
            <person name="Priest M."/>
            <person name="Roberts A."/>
            <person name="Saif S."/>
            <person name="Shea T."/>
            <person name="Sisk P."/>
            <person name="Sykes S."/>
            <person name="Wortman J."/>
            <person name="Nusbaum C."/>
            <person name="Birren B."/>
        </authorList>
    </citation>
    <scope>NUCLEOTIDE SEQUENCE [LARGE SCALE GENOMIC DNA]</scope>
    <source>
        <strain evidence="3 4">P1976</strain>
    </source>
</reference>
<organism evidence="3 4">
    <name type="scientific">Phytophthora nicotianae P1976</name>
    <dbReference type="NCBI Taxonomy" id="1317066"/>
    <lineage>
        <taxon>Eukaryota</taxon>
        <taxon>Sar</taxon>
        <taxon>Stramenopiles</taxon>
        <taxon>Oomycota</taxon>
        <taxon>Peronosporomycetes</taxon>
        <taxon>Peronosporales</taxon>
        <taxon>Peronosporaceae</taxon>
        <taxon>Phytophthora</taxon>
    </lineage>
</organism>
<gene>
    <name evidence="3" type="ORF">F444_10158</name>
</gene>
<evidence type="ECO:0000313" key="3">
    <source>
        <dbReference type="EMBL" id="ETO73972.1"/>
    </source>
</evidence>
<dbReference type="EMBL" id="ANJA01001835">
    <property type="protein sequence ID" value="ETO73972.1"/>
    <property type="molecule type" value="Genomic_DNA"/>
</dbReference>
<dbReference type="AlphaFoldDB" id="A0A081A511"/>
<evidence type="ECO:0000313" key="4">
    <source>
        <dbReference type="Proteomes" id="UP000028582"/>
    </source>
</evidence>